<proteinExistence type="predicted"/>
<dbReference type="RefSeq" id="WP_034976913.1">
    <property type="nucleotide sequence ID" value="NZ_FOFI01000001.1"/>
</dbReference>
<feature type="signal peptide" evidence="1">
    <location>
        <begin position="1"/>
        <end position="18"/>
    </location>
</feature>
<dbReference type="OrthoDB" id="1439845at2"/>
<sequence length="190" mass="22356">MFTKKFLFVLLFPSLIFAQENRISADFDGDNIPDKLYLDSKIGAVVYELSSQKFKKVASDGFEDIGEIFFDKTKHGFKVKLNQMRAGYAYQFRYEKETGKMRLIGMERYEFGPANNDGSGESSVNLLTNTYIGEWNYFDNQKVKLIKIPTIKKKMVFPKTYFDTLTDEFYTYMEKDSNYYLAEKKRLYKD</sequence>
<dbReference type="AlphaFoldDB" id="A0A085BFB7"/>
<protein>
    <recommendedName>
        <fullName evidence="4">DUF4468 domain-containing protein</fullName>
    </recommendedName>
</protein>
<evidence type="ECO:0000313" key="2">
    <source>
        <dbReference type="EMBL" id="KFC21162.1"/>
    </source>
</evidence>
<accession>A0A085BFB7</accession>
<gene>
    <name evidence="2" type="ORF">IO89_13200</name>
</gene>
<dbReference type="eggNOG" id="ENOG5032TU7">
    <property type="taxonomic scope" value="Bacteria"/>
</dbReference>
<dbReference type="Proteomes" id="UP000028623">
    <property type="component" value="Unassembled WGS sequence"/>
</dbReference>
<evidence type="ECO:0000256" key="1">
    <source>
        <dbReference type="SAM" id="SignalP"/>
    </source>
</evidence>
<keyword evidence="3" id="KW-1185">Reference proteome</keyword>
<reference evidence="2 3" key="1">
    <citation type="submission" date="2014-07" db="EMBL/GenBank/DDBJ databases">
        <title>Epilithonimonas lactis LMG 22401 Genome.</title>
        <authorList>
            <person name="Pipes S.E."/>
            <person name="Stropko S.J."/>
        </authorList>
    </citation>
    <scope>NUCLEOTIDE SEQUENCE [LARGE SCALE GENOMIC DNA]</scope>
    <source>
        <strain evidence="2 3">LMG 24401</strain>
    </source>
</reference>
<evidence type="ECO:0008006" key="4">
    <source>
        <dbReference type="Google" id="ProtNLM"/>
    </source>
</evidence>
<name>A0A085BFB7_9FLAO</name>
<dbReference type="EMBL" id="JPLY01000004">
    <property type="protein sequence ID" value="KFC21162.1"/>
    <property type="molecule type" value="Genomic_DNA"/>
</dbReference>
<organism evidence="2 3">
    <name type="scientific">Epilithonimonas lactis</name>
    <dbReference type="NCBI Taxonomy" id="421072"/>
    <lineage>
        <taxon>Bacteria</taxon>
        <taxon>Pseudomonadati</taxon>
        <taxon>Bacteroidota</taxon>
        <taxon>Flavobacteriia</taxon>
        <taxon>Flavobacteriales</taxon>
        <taxon>Weeksellaceae</taxon>
        <taxon>Chryseobacterium group</taxon>
        <taxon>Epilithonimonas</taxon>
    </lineage>
</organism>
<keyword evidence="1" id="KW-0732">Signal</keyword>
<dbReference type="STRING" id="421072.SAMN04488097_0537"/>
<feature type="chain" id="PRO_5001786869" description="DUF4468 domain-containing protein" evidence="1">
    <location>
        <begin position="19"/>
        <end position="190"/>
    </location>
</feature>
<comment type="caution">
    <text evidence="2">The sequence shown here is derived from an EMBL/GenBank/DDBJ whole genome shotgun (WGS) entry which is preliminary data.</text>
</comment>
<evidence type="ECO:0000313" key="3">
    <source>
        <dbReference type="Proteomes" id="UP000028623"/>
    </source>
</evidence>